<keyword evidence="1" id="KW-0472">Membrane</keyword>
<dbReference type="RefSeq" id="WP_226952935.1">
    <property type="nucleotide sequence ID" value="NZ_JACDXW010000001.1"/>
</dbReference>
<feature type="transmembrane region" description="Helical" evidence="1">
    <location>
        <begin position="231"/>
        <end position="252"/>
    </location>
</feature>
<keyword evidence="3" id="KW-1185">Reference proteome</keyword>
<gene>
    <name evidence="2" type="ORF">H0484_02945</name>
</gene>
<feature type="transmembrane region" description="Helical" evidence="1">
    <location>
        <begin position="131"/>
        <end position="153"/>
    </location>
</feature>
<feature type="transmembrane region" description="Helical" evidence="1">
    <location>
        <begin position="66"/>
        <end position="86"/>
    </location>
</feature>
<evidence type="ECO:0000313" key="3">
    <source>
        <dbReference type="Proteomes" id="UP000776983"/>
    </source>
</evidence>
<sequence>MKRSYYLPDNYTLALLGALVLGSILPASGVIATGLGWLTTAAITLLFFLHGARLPREAIIAGLTHWRLHLCIFSCTFVIFPILGLVARPALTPLVSDYLYVGILFLCMLPATVQSSIALTSIAKGNVPAALCSASASTLLGVVLTPFLVNWFVVPTGGAGASLEAVGRIMLQLMLPFILGHVLRTRLGPTLKHRKLVMFVDRGSILLVVYTAFSAASLAGLWQHISGKDLAGLVLICALLLAIMLGIIFALGRIMGFSIADRVTLTFCGSQKSLASGVPIAHILFSASTVGAMVVPLMIFHQMQLIVSSVLAQRWAKHPEHEAESGTSH</sequence>
<dbReference type="PANTHER" id="PTHR18640:SF5">
    <property type="entry name" value="SODIUM_BILE ACID COTRANSPORTER 7"/>
    <property type="match status" value="1"/>
</dbReference>
<feature type="transmembrane region" description="Helical" evidence="1">
    <location>
        <begin position="12"/>
        <end position="31"/>
    </location>
</feature>
<dbReference type="Pfam" id="PF13593">
    <property type="entry name" value="SBF_like"/>
    <property type="match status" value="1"/>
</dbReference>
<name>A0ABS8C9K1_9BURK</name>
<comment type="caution">
    <text evidence="2">The sequence shown here is derived from an EMBL/GenBank/DDBJ whole genome shotgun (WGS) entry which is preliminary data.</text>
</comment>
<dbReference type="InterPro" id="IPR038770">
    <property type="entry name" value="Na+/solute_symporter_sf"/>
</dbReference>
<proteinExistence type="predicted"/>
<dbReference type="PIRSF" id="PIRSF026166">
    <property type="entry name" value="UCP026166"/>
    <property type="match status" value="1"/>
</dbReference>
<dbReference type="PANTHER" id="PTHR18640">
    <property type="entry name" value="SOLUTE CARRIER FAMILY 10 MEMBER 7"/>
    <property type="match status" value="1"/>
</dbReference>
<keyword evidence="1" id="KW-1133">Transmembrane helix</keyword>
<dbReference type="EMBL" id="JACDXW010000001">
    <property type="protein sequence ID" value="MCB5362712.1"/>
    <property type="molecule type" value="Genomic_DNA"/>
</dbReference>
<feature type="transmembrane region" description="Helical" evidence="1">
    <location>
        <begin position="273"/>
        <end position="299"/>
    </location>
</feature>
<accession>A0ABS8C9K1</accession>
<evidence type="ECO:0000256" key="1">
    <source>
        <dbReference type="SAM" id="Phobius"/>
    </source>
</evidence>
<dbReference type="InterPro" id="IPR016833">
    <property type="entry name" value="Put_Na-Bile_cotransptr"/>
</dbReference>
<evidence type="ECO:0000313" key="2">
    <source>
        <dbReference type="EMBL" id="MCB5362712.1"/>
    </source>
</evidence>
<dbReference type="Gene3D" id="1.20.1530.20">
    <property type="match status" value="1"/>
</dbReference>
<reference evidence="2 3" key="1">
    <citation type="submission" date="2020-07" db="EMBL/GenBank/DDBJ databases">
        <title>Pusillimonas sp. nov., isolated from poultry manure in Taiwan.</title>
        <authorList>
            <person name="Lin S.-Y."/>
            <person name="Tang Y.-S."/>
            <person name="Young C.-C."/>
        </authorList>
    </citation>
    <scope>NUCLEOTIDE SEQUENCE [LARGE SCALE GENOMIC DNA]</scope>
    <source>
        <strain evidence="2 3">CC-YST705</strain>
    </source>
</reference>
<feature type="transmembrane region" description="Helical" evidence="1">
    <location>
        <begin position="98"/>
        <end position="119"/>
    </location>
</feature>
<feature type="transmembrane region" description="Helical" evidence="1">
    <location>
        <begin position="37"/>
        <end position="54"/>
    </location>
</feature>
<protein>
    <submittedName>
        <fullName evidence="2">Bile acid:sodium symporter</fullName>
    </submittedName>
</protein>
<organism evidence="2 3">
    <name type="scientific">Mesopusillimonas faecipullorum</name>
    <dbReference type="NCBI Taxonomy" id="2755040"/>
    <lineage>
        <taxon>Bacteria</taxon>
        <taxon>Pseudomonadati</taxon>
        <taxon>Pseudomonadota</taxon>
        <taxon>Betaproteobacteria</taxon>
        <taxon>Burkholderiales</taxon>
        <taxon>Alcaligenaceae</taxon>
        <taxon>Mesopusillimonas</taxon>
    </lineage>
</organism>
<feature type="transmembrane region" description="Helical" evidence="1">
    <location>
        <begin position="165"/>
        <end position="183"/>
    </location>
</feature>
<keyword evidence="1" id="KW-0812">Transmembrane</keyword>
<feature type="transmembrane region" description="Helical" evidence="1">
    <location>
        <begin position="204"/>
        <end position="225"/>
    </location>
</feature>
<dbReference type="Proteomes" id="UP000776983">
    <property type="component" value="Unassembled WGS sequence"/>
</dbReference>